<keyword evidence="1" id="KW-1133">Transmembrane helix</keyword>
<dbReference type="PROSITE" id="PS51257">
    <property type="entry name" value="PROKAR_LIPOPROTEIN"/>
    <property type="match status" value="1"/>
</dbReference>
<keyword evidence="1" id="KW-0472">Membrane</keyword>
<protein>
    <submittedName>
        <fullName evidence="2">DUF308 domain-containing protein</fullName>
    </submittedName>
</protein>
<name>A0A9D0ZHV8_9FIRM</name>
<dbReference type="Proteomes" id="UP000886787">
    <property type="component" value="Unassembled WGS sequence"/>
</dbReference>
<dbReference type="EMBL" id="DVFW01000026">
    <property type="protein sequence ID" value="HIQ80680.1"/>
    <property type="molecule type" value="Genomic_DNA"/>
</dbReference>
<dbReference type="Pfam" id="PF03729">
    <property type="entry name" value="DUF308"/>
    <property type="match status" value="2"/>
</dbReference>
<feature type="transmembrane region" description="Helical" evidence="1">
    <location>
        <begin position="31"/>
        <end position="53"/>
    </location>
</feature>
<feature type="transmembrane region" description="Helical" evidence="1">
    <location>
        <begin position="123"/>
        <end position="147"/>
    </location>
</feature>
<keyword evidence="1" id="KW-0812">Transmembrane</keyword>
<evidence type="ECO:0000313" key="2">
    <source>
        <dbReference type="EMBL" id="HIQ80680.1"/>
    </source>
</evidence>
<evidence type="ECO:0000256" key="1">
    <source>
        <dbReference type="SAM" id="Phobius"/>
    </source>
</evidence>
<dbReference type="GO" id="GO:0005886">
    <property type="term" value="C:plasma membrane"/>
    <property type="evidence" value="ECO:0007669"/>
    <property type="project" value="TreeGrafter"/>
</dbReference>
<reference evidence="2" key="1">
    <citation type="submission" date="2020-10" db="EMBL/GenBank/DDBJ databases">
        <authorList>
            <person name="Gilroy R."/>
        </authorList>
    </citation>
    <scope>NUCLEOTIDE SEQUENCE</scope>
    <source>
        <strain evidence="2">ChiSjej1B19-3389</strain>
    </source>
</reference>
<dbReference type="InterPro" id="IPR052712">
    <property type="entry name" value="Acid_resist_chaperone_HdeD"/>
</dbReference>
<gene>
    <name evidence="2" type="ORF">IAD32_05270</name>
</gene>
<dbReference type="AlphaFoldDB" id="A0A9D0ZHV8"/>
<dbReference type="PANTHER" id="PTHR34989">
    <property type="entry name" value="PROTEIN HDED"/>
    <property type="match status" value="1"/>
</dbReference>
<accession>A0A9D0ZHV8</accession>
<feature type="transmembrane region" description="Helical" evidence="1">
    <location>
        <begin position="153"/>
        <end position="173"/>
    </location>
</feature>
<sequence>MNTFVKVLWVITGIVLILGGCAAFFNPLSAYVVTEVIFGAALIISGIISMIAYARTSKVMMGAGWILADGLLSLILGALICFSRYNEGLFAIAISTFLGLWLLFSGISETIRSFDLHKLGAKGWGWLTTWGIICIIGGIAVFCNPVITAVGTTSFLSGFILIAGGIAAITRCFTRDIED</sequence>
<feature type="transmembrane region" description="Helical" evidence="1">
    <location>
        <begin position="65"/>
        <end position="85"/>
    </location>
</feature>
<dbReference type="InterPro" id="IPR005325">
    <property type="entry name" value="DUF308_memb"/>
</dbReference>
<organism evidence="2 3">
    <name type="scientific">Candidatus Scatavimonas merdigallinarum</name>
    <dbReference type="NCBI Taxonomy" id="2840914"/>
    <lineage>
        <taxon>Bacteria</taxon>
        <taxon>Bacillati</taxon>
        <taxon>Bacillota</taxon>
        <taxon>Clostridia</taxon>
        <taxon>Eubacteriales</taxon>
        <taxon>Oscillospiraceae</taxon>
        <taxon>Oscillospiraceae incertae sedis</taxon>
        <taxon>Candidatus Scatavimonas</taxon>
    </lineage>
</organism>
<evidence type="ECO:0000313" key="3">
    <source>
        <dbReference type="Proteomes" id="UP000886787"/>
    </source>
</evidence>
<dbReference type="PANTHER" id="PTHR34989:SF1">
    <property type="entry name" value="PROTEIN HDED"/>
    <property type="match status" value="1"/>
</dbReference>
<comment type="caution">
    <text evidence="2">The sequence shown here is derived from an EMBL/GenBank/DDBJ whole genome shotgun (WGS) entry which is preliminary data.</text>
</comment>
<feature type="transmembrane region" description="Helical" evidence="1">
    <location>
        <begin position="91"/>
        <end position="111"/>
    </location>
</feature>
<reference evidence="2" key="2">
    <citation type="journal article" date="2021" name="PeerJ">
        <title>Extensive microbial diversity within the chicken gut microbiome revealed by metagenomics and culture.</title>
        <authorList>
            <person name="Gilroy R."/>
            <person name="Ravi A."/>
            <person name="Getino M."/>
            <person name="Pursley I."/>
            <person name="Horton D.L."/>
            <person name="Alikhan N.F."/>
            <person name="Baker D."/>
            <person name="Gharbi K."/>
            <person name="Hall N."/>
            <person name="Watson M."/>
            <person name="Adriaenssens E.M."/>
            <person name="Foster-Nyarko E."/>
            <person name="Jarju S."/>
            <person name="Secka A."/>
            <person name="Antonio M."/>
            <person name="Oren A."/>
            <person name="Chaudhuri R.R."/>
            <person name="La Ragione R."/>
            <person name="Hildebrand F."/>
            <person name="Pallen M.J."/>
        </authorList>
    </citation>
    <scope>NUCLEOTIDE SEQUENCE</scope>
    <source>
        <strain evidence="2">ChiSjej1B19-3389</strain>
    </source>
</reference>
<proteinExistence type="predicted"/>
<feature type="transmembrane region" description="Helical" evidence="1">
    <location>
        <begin position="7"/>
        <end position="25"/>
    </location>
</feature>